<evidence type="ECO:0000256" key="1">
    <source>
        <dbReference type="ARBA" id="ARBA00022448"/>
    </source>
</evidence>
<dbReference type="GO" id="GO:0005886">
    <property type="term" value="C:plasma membrane"/>
    <property type="evidence" value="ECO:0007669"/>
    <property type="project" value="TreeGrafter"/>
</dbReference>
<name>M1Z039_NITG3</name>
<evidence type="ECO:0000256" key="2">
    <source>
        <dbReference type="ARBA" id="ARBA00022741"/>
    </source>
</evidence>
<dbReference type="GO" id="GO:0016887">
    <property type="term" value="F:ATP hydrolysis activity"/>
    <property type="evidence" value="ECO:0007669"/>
    <property type="project" value="InterPro"/>
</dbReference>
<feature type="domain" description="ABC transporter" evidence="5">
    <location>
        <begin position="2"/>
        <end position="231"/>
    </location>
</feature>
<dbReference type="GO" id="GO:0098796">
    <property type="term" value="C:membrane protein complex"/>
    <property type="evidence" value="ECO:0007669"/>
    <property type="project" value="UniProtKB-ARBA"/>
</dbReference>
<dbReference type="InterPro" id="IPR027417">
    <property type="entry name" value="P-loop_NTPase"/>
</dbReference>
<keyword evidence="7" id="KW-1185">Reference proteome</keyword>
<dbReference type="HOGENOM" id="CLU_000604_1_22_0"/>
<proteinExistence type="inferred from homology"/>
<accession>M1Z039</accession>
<dbReference type="InterPro" id="IPR003593">
    <property type="entry name" value="AAA+_ATPase"/>
</dbReference>
<dbReference type="SMART" id="SM00382">
    <property type="entry name" value="AAA"/>
    <property type="match status" value="1"/>
</dbReference>
<dbReference type="RefSeq" id="WP_005009927.1">
    <property type="nucleotide sequence ID" value="NZ_HG422173.1"/>
</dbReference>
<keyword evidence="3" id="KW-0067">ATP-binding</keyword>
<dbReference type="AlphaFoldDB" id="M1Z039"/>
<evidence type="ECO:0000259" key="5">
    <source>
        <dbReference type="PROSITE" id="PS50893"/>
    </source>
</evidence>
<evidence type="ECO:0000313" key="6">
    <source>
        <dbReference type="EMBL" id="CCQ91348.1"/>
    </source>
</evidence>
<dbReference type="PROSITE" id="PS50893">
    <property type="entry name" value="ABC_TRANSPORTER_2"/>
    <property type="match status" value="1"/>
</dbReference>
<organism evidence="6 7">
    <name type="scientific">Nitrospina gracilis (strain 3/211)</name>
    <dbReference type="NCBI Taxonomy" id="1266370"/>
    <lineage>
        <taxon>Bacteria</taxon>
        <taxon>Pseudomonadati</taxon>
        <taxon>Nitrospinota/Tectimicrobiota group</taxon>
        <taxon>Nitrospinota</taxon>
        <taxon>Nitrospinia</taxon>
        <taxon>Nitrospinales</taxon>
        <taxon>Nitrospinaceae</taxon>
        <taxon>Nitrospina</taxon>
    </lineage>
</organism>
<dbReference type="OrthoDB" id="9802264at2"/>
<keyword evidence="1" id="KW-0813">Transport</keyword>
<dbReference type="Proteomes" id="UP000011704">
    <property type="component" value="Unassembled WGS sequence"/>
</dbReference>
<dbReference type="EMBL" id="CAQJ01000070">
    <property type="protein sequence ID" value="CCQ91348.1"/>
    <property type="molecule type" value="Genomic_DNA"/>
</dbReference>
<dbReference type="InterPro" id="IPR003439">
    <property type="entry name" value="ABC_transporter-like_ATP-bd"/>
</dbReference>
<dbReference type="InterPro" id="IPR017871">
    <property type="entry name" value="ABC_transporter-like_CS"/>
</dbReference>
<dbReference type="PANTHER" id="PTHR24220">
    <property type="entry name" value="IMPORT ATP-BINDING PROTEIN"/>
    <property type="match status" value="1"/>
</dbReference>
<dbReference type="SUPFAM" id="SSF52540">
    <property type="entry name" value="P-loop containing nucleoside triphosphate hydrolases"/>
    <property type="match status" value="1"/>
</dbReference>
<dbReference type="Pfam" id="PF00005">
    <property type="entry name" value="ABC_tran"/>
    <property type="match status" value="1"/>
</dbReference>
<sequence>MFTMQDVTKVYRVGEQDFTALHGISLEIESGSFMSFVGPSGSGKTTILNLLGGLDRPTSGEVRFQGKALSSMSRDELAAFRRDHVGFIFQSYNLLPVYDVYENVLFPLLLMGKAENDVRRKVRELVDWVGLSEQINKKPATLSGGQCQRVAIARALVKEPAVVLADEPTANLDAENSYLILELMKKLNRELGAAFVFSTHDEKVTQYVRREIRLEDGYVKADEVRKVGGEAA</sequence>
<dbReference type="Gene3D" id="3.40.50.300">
    <property type="entry name" value="P-loop containing nucleotide triphosphate hydrolases"/>
    <property type="match status" value="1"/>
</dbReference>
<dbReference type="STRING" id="1266370.NITGR_630002"/>
<evidence type="ECO:0000313" key="7">
    <source>
        <dbReference type="Proteomes" id="UP000011704"/>
    </source>
</evidence>
<protein>
    <submittedName>
        <fullName evidence="6">ABC transporter related protein</fullName>
    </submittedName>
</protein>
<evidence type="ECO:0000256" key="4">
    <source>
        <dbReference type="ARBA" id="ARBA00038388"/>
    </source>
</evidence>
<dbReference type="CDD" id="cd03255">
    <property type="entry name" value="ABC_MJ0796_LolCDE_FtsE"/>
    <property type="match status" value="1"/>
</dbReference>
<keyword evidence="2" id="KW-0547">Nucleotide-binding</keyword>
<dbReference type="GO" id="GO:0022857">
    <property type="term" value="F:transmembrane transporter activity"/>
    <property type="evidence" value="ECO:0007669"/>
    <property type="project" value="TreeGrafter"/>
</dbReference>
<dbReference type="InterPro" id="IPR015854">
    <property type="entry name" value="ABC_transpr_LolD-like"/>
</dbReference>
<dbReference type="InterPro" id="IPR017911">
    <property type="entry name" value="MacB-like_ATP-bd"/>
</dbReference>
<dbReference type="GO" id="GO:0005524">
    <property type="term" value="F:ATP binding"/>
    <property type="evidence" value="ECO:0007669"/>
    <property type="project" value="UniProtKB-KW"/>
</dbReference>
<dbReference type="InParanoid" id="M1Z039"/>
<comment type="caution">
    <text evidence="6">The sequence shown here is derived from an EMBL/GenBank/DDBJ whole genome shotgun (WGS) entry which is preliminary data.</text>
</comment>
<dbReference type="PROSITE" id="PS00211">
    <property type="entry name" value="ABC_TRANSPORTER_1"/>
    <property type="match status" value="1"/>
</dbReference>
<gene>
    <name evidence="6" type="ORF">NITGR_630002</name>
</gene>
<reference evidence="6 7" key="1">
    <citation type="journal article" date="2013" name="Front. Microbiol.">
        <title>The genome of Nitrospina gracilis illuminates the metabolism and evolution of the major marine nitrite oxidizer.</title>
        <authorList>
            <person name="Luecker S."/>
            <person name="Nowka B."/>
            <person name="Rattei T."/>
            <person name="Spieck E."/>
            <person name="and Daims H."/>
        </authorList>
    </citation>
    <scope>NUCLEOTIDE SEQUENCE [LARGE SCALE GENOMIC DNA]</scope>
    <source>
        <strain evidence="6 7">3/211</strain>
    </source>
</reference>
<comment type="similarity">
    <text evidence="4">Belongs to the ABC transporter superfamily. Macrolide exporter (TC 3.A.1.122) family.</text>
</comment>
<dbReference type="FunFam" id="3.40.50.300:FF:000032">
    <property type="entry name" value="Export ABC transporter ATP-binding protein"/>
    <property type="match status" value="1"/>
</dbReference>
<evidence type="ECO:0000256" key="3">
    <source>
        <dbReference type="ARBA" id="ARBA00022840"/>
    </source>
</evidence>